<dbReference type="eggNOG" id="COG1721">
    <property type="taxonomic scope" value="Bacteria"/>
</dbReference>
<evidence type="ECO:0000313" key="2">
    <source>
        <dbReference type="EMBL" id="AGS40870.1"/>
    </source>
</evidence>
<accession>S5U056</accession>
<proteinExistence type="predicted"/>
<protein>
    <submittedName>
        <fullName evidence="2">Uncharacterized protein</fullName>
    </submittedName>
</protein>
<dbReference type="HOGENOM" id="CLU_054568_0_1_6"/>
<reference evidence="3" key="2">
    <citation type="journal article" date="2016" name="Environ. Microbiol. Rep.">
        <title>Analysis of defence systems and a conjugative IncP-1 plasmid in the marine polyaromatic hydrocarbons-degrading bacterium Cycloclasticus sp. 78-ME.</title>
        <authorList>
            <person name="Yakimov M.M."/>
            <person name="Crisafi F."/>
            <person name="Messina E."/>
            <person name="Smedile F."/>
            <person name="Lopatina A."/>
            <person name="Denaro R."/>
            <person name="Pieper D.H."/>
            <person name="Golyshin P.N."/>
            <person name="Giuliano L."/>
        </authorList>
    </citation>
    <scope>NUCLEOTIDE SEQUENCE [LARGE SCALE GENOMIC DNA]</scope>
    <source>
        <strain evidence="3">78-ME</strain>
    </source>
</reference>
<gene>
    <name evidence="2" type="ORF">CYCME_2565</name>
</gene>
<dbReference type="AlphaFoldDB" id="S5U056"/>
<dbReference type="EMBL" id="CP005996">
    <property type="protein sequence ID" value="AGS40870.1"/>
    <property type="molecule type" value="Genomic_DNA"/>
</dbReference>
<dbReference type="PANTHER" id="PTHR34351:SF1">
    <property type="entry name" value="SLR1927 PROTEIN"/>
    <property type="match status" value="1"/>
</dbReference>
<keyword evidence="1" id="KW-0472">Membrane</keyword>
<keyword evidence="3" id="KW-1185">Reference proteome</keyword>
<dbReference type="Proteomes" id="UP000015380">
    <property type="component" value="Chromosome"/>
</dbReference>
<dbReference type="RefSeq" id="WP_020933229.1">
    <property type="nucleotide sequence ID" value="NC_021917.1"/>
</dbReference>
<evidence type="ECO:0000256" key="1">
    <source>
        <dbReference type="SAM" id="Phobius"/>
    </source>
</evidence>
<dbReference type="PANTHER" id="PTHR34351">
    <property type="entry name" value="SLR1927 PROTEIN-RELATED"/>
    <property type="match status" value="1"/>
</dbReference>
<keyword evidence="1" id="KW-1133">Transmembrane helix</keyword>
<evidence type="ECO:0000313" key="3">
    <source>
        <dbReference type="Proteomes" id="UP000015380"/>
    </source>
</evidence>
<reference evidence="2 3" key="1">
    <citation type="submission" date="2013-05" db="EMBL/GenBank/DDBJ databases">
        <title>Between feast and famine: a lifestyle of most important marine PAH-degrading bacterium Cycloclasticus sp. 7ME.</title>
        <authorList>
            <person name="Yakimov M.M."/>
            <person name="Messina E."/>
            <person name="Genovese M."/>
            <person name="Denaro R."/>
            <person name="Crisafi F."/>
            <person name="Russo D."/>
            <person name="Cappello S."/>
            <person name="Santisi S."/>
            <person name="Smedile F."/>
            <person name="Golyshina O.V."/>
            <person name="Tran H."/>
            <person name="Pieper D.H."/>
            <person name="Golyshin P.N."/>
            <person name="Giuliano L."/>
        </authorList>
    </citation>
    <scope>NUCLEOTIDE SEQUENCE [LARGE SCALE GENOMIC DNA]</scope>
    <source>
        <strain evidence="2 3">78-ME</strain>
    </source>
</reference>
<dbReference type="PATRIC" id="fig|1198232.3.peg.2533"/>
<dbReference type="KEGG" id="cza:CYCME_2565"/>
<feature type="transmembrane region" description="Helical" evidence="1">
    <location>
        <begin position="75"/>
        <end position="93"/>
    </location>
</feature>
<feature type="transmembrane region" description="Helical" evidence="1">
    <location>
        <begin position="51"/>
        <end position="69"/>
    </location>
</feature>
<sequence length="331" mass="37426">MLQLSDLSIVLRMALTLSKRMSLRRFTKGEAPQHSSIQLNYRRIFILPNKGGLSLLVVILLMLIASINYNNSMGFVFSFLLAASAQMSTFYSVKNLYGLIISPSKTPPYYAGSSGQMKVLIKETKGVERWAIKASYLHQQTFFDVQKNQTLLVTLPIKFKQRGWHTLDTITLSTTFPFGFFRAWSPLLFNQAILVYPQPIDSGLSLEINQPGDEQNKAASNQVGTDEFIGLKPYQQGQSYRQVNWKAFAAEKGFYSNQFSAEESISVWLDWHFCQPLDTEAKLSQLCFWLLDCEAQGLEYGLRLPGVEQPPNHGHAHLHTCLKALALYGHS</sequence>
<keyword evidence="1" id="KW-0812">Transmembrane</keyword>
<organism evidence="2 3">
    <name type="scientific">Cycloclasticus zancles 78-ME</name>
    <dbReference type="NCBI Taxonomy" id="1198232"/>
    <lineage>
        <taxon>Bacteria</taxon>
        <taxon>Pseudomonadati</taxon>
        <taxon>Pseudomonadota</taxon>
        <taxon>Gammaproteobacteria</taxon>
        <taxon>Thiotrichales</taxon>
        <taxon>Piscirickettsiaceae</taxon>
        <taxon>Cycloclasticus</taxon>
    </lineage>
</organism>
<name>S5U056_9GAMM</name>